<dbReference type="PANTHER" id="PTHR43685">
    <property type="entry name" value="GLYCOSYLTRANSFERASE"/>
    <property type="match status" value="1"/>
</dbReference>
<dbReference type="Gene3D" id="3.90.550.10">
    <property type="entry name" value="Spore Coat Polysaccharide Biosynthesis Protein SpsA, Chain A"/>
    <property type="match status" value="2"/>
</dbReference>
<keyword evidence="3" id="KW-1185">Reference proteome</keyword>
<dbReference type="InterPro" id="IPR050834">
    <property type="entry name" value="Glycosyltransf_2"/>
</dbReference>
<accession>A0A9X3I4X2</accession>
<dbReference type="SUPFAM" id="SSF53448">
    <property type="entry name" value="Nucleotide-diphospho-sugar transferases"/>
    <property type="match status" value="2"/>
</dbReference>
<dbReference type="RefSeq" id="WP_266062222.1">
    <property type="nucleotide sequence ID" value="NZ_JAPKFM010000013.1"/>
</dbReference>
<dbReference type="InterPro" id="IPR001173">
    <property type="entry name" value="Glyco_trans_2-like"/>
</dbReference>
<dbReference type="AlphaFoldDB" id="A0A9X3I4X2"/>
<reference evidence="2" key="1">
    <citation type="submission" date="2022-10" db="EMBL/GenBank/DDBJ databases">
        <title>WGS of marine actinomycetes from Thailand.</title>
        <authorList>
            <person name="Thawai C."/>
        </authorList>
    </citation>
    <scope>NUCLEOTIDE SEQUENCE</scope>
    <source>
        <strain evidence="2">SW21</strain>
    </source>
</reference>
<feature type="domain" description="Glycosyltransferase 2-like" evidence="1">
    <location>
        <begin position="353"/>
        <end position="466"/>
    </location>
</feature>
<comment type="caution">
    <text evidence="2">The sequence shown here is derived from an EMBL/GenBank/DDBJ whole genome shotgun (WGS) entry which is preliminary data.</text>
</comment>
<proteinExistence type="predicted"/>
<dbReference type="EMBL" id="JAPKFM010000013">
    <property type="protein sequence ID" value="MCX2965158.1"/>
    <property type="molecule type" value="Genomic_DNA"/>
</dbReference>
<dbReference type="GO" id="GO:0044010">
    <property type="term" value="P:single-species biofilm formation"/>
    <property type="evidence" value="ECO:0007669"/>
    <property type="project" value="TreeGrafter"/>
</dbReference>
<feature type="domain" description="Glycosyltransferase 2-like" evidence="1">
    <location>
        <begin position="21"/>
        <end position="194"/>
    </location>
</feature>
<dbReference type="Pfam" id="PF00535">
    <property type="entry name" value="Glycos_transf_2"/>
    <property type="match status" value="2"/>
</dbReference>
<evidence type="ECO:0000313" key="3">
    <source>
        <dbReference type="Proteomes" id="UP001143347"/>
    </source>
</evidence>
<organism evidence="2 3">
    <name type="scientific">Gordonia aquimaris</name>
    <dbReference type="NCBI Taxonomy" id="2984863"/>
    <lineage>
        <taxon>Bacteria</taxon>
        <taxon>Bacillati</taxon>
        <taxon>Actinomycetota</taxon>
        <taxon>Actinomycetes</taxon>
        <taxon>Mycobacteriales</taxon>
        <taxon>Gordoniaceae</taxon>
        <taxon>Gordonia</taxon>
    </lineage>
</organism>
<dbReference type="Proteomes" id="UP001143347">
    <property type="component" value="Unassembled WGS sequence"/>
</dbReference>
<dbReference type="GO" id="GO:0016757">
    <property type="term" value="F:glycosyltransferase activity"/>
    <property type="evidence" value="ECO:0007669"/>
    <property type="project" value="UniProtKB-KW"/>
</dbReference>
<name>A0A9X3I4X2_9ACTN</name>
<protein>
    <submittedName>
        <fullName evidence="2">Glycosyltransferase</fullName>
        <ecNumber evidence="2">2.4.-.-</ecNumber>
    </submittedName>
</protein>
<evidence type="ECO:0000259" key="1">
    <source>
        <dbReference type="Pfam" id="PF00535"/>
    </source>
</evidence>
<keyword evidence="2" id="KW-0328">Glycosyltransferase</keyword>
<dbReference type="EC" id="2.4.-.-" evidence="2"/>
<dbReference type="InterPro" id="IPR029044">
    <property type="entry name" value="Nucleotide-diphossugar_trans"/>
</dbReference>
<sequence length="682" mass="72879">MTSSATGVHSPARSGPVSICAVICCYTTDRWSVATRGIDAVARQLAPTDRLLIVVDHNAALRRRFLDHVDEQRPVGVATDQIVVVDNAGETGLSGARNTGLANATEDVLVFLDDDAIVRPGGLDEVRIAFTDAATVAIGGGVHPAWDGRAPRWFPREFGWVIGCDYRGIAADGGEIRNPIGAAMAVRRAALETIGGFATELGRVGTIPAGCEETLMGIELRRAYPDGRILRRVAFAVDHHVPAQRADLRYFLSRCRHEGQSKALLSRIAGPSQALSAEIRFVAATVTTAVARYTARFFHGDRSAAARLAVMVLGVAVTAIGTLIGSLRGAPSAARPSVPGRSHTPVTADDLVSIVIPSVGRDLLPLTVHALLAQESPNIEVIVVDNRPARGDARALVSAITDGRLRVVDQPRAGVSAARNAGIAAASGRIIAFTDDDAIPDPDWVTRILDTFAADSTGSLGAVSGRVFSTEQTTEIQGWFEATGMFDKGPTATVWSMAPQPAHRVLGEQGPTGVFFPYVAGQFGSGNNMAFTAEALSRIGGFDERLGTGTPSRGGEDLDGFRSAILAGWTVCYRPEMIVRHHHRDTMADLRAQCYGYGTGMAASLAKVLGSRHALGVLRCLPLGLWLLFAPGSTRNEIFPDAWPRHLRALEQLGYLTGPWLFVRTHLQLRRRTVAGPRRRQS</sequence>
<keyword evidence="2" id="KW-0808">Transferase</keyword>
<evidence type="ECO:0000313" key="2">
    <source>
        <dbReference type="EMBL" id="MCX2965158.1"/>
    </source>
</evidence>
<gene>
    <name evidence="2" type="ORF">OSB52_13750</name>
</gene>
<dbReference type="PANTHER" id="PTHR43685:SF2">
    <property type="entry name" value="GLYCOSYLTRANSFERASE 2-LIKE DOMAIN-CONTAINING PROTEIN"/>
    <property type="match status" value="1"/>
</dbReference>